<dbReference type="SMART" id="SM00487">
    <property type="entry name" value="DEXDc"/>
    <property type="match status" value="1"/>
</dbReference>
<dbReference type="PROSITE" id="PS51194">
    <property type="entry name" value="HELICASE_CTER"/>
    <property type="match status" value="1"/>
</dbReference>
<feature type="domain" description="Helicase ATP-binding" evidence="6">
    <location>
        <begin position="20"/>
        <end position="181"/>
    </location>
</feature>
<dbReference type="AlphaFoldDB" id="A0A3N4UGJ3"/>
<dbReference type="FunFam" id="3.40.50.300:FF:002125">
    <property type="entry name" value="ATP-dependent helicase HrpB"/>
    <property type="match status" value="1"/>
</dbReference>
<dbReference type="NCBIfam" id="TIGR01970">
    <property type="entry name" value="DEAH_box_HrpB"/>
    <property type="match status" value="1"/>
</dbReference>
<sequence>MTQKTPQLELPIDDVMPDLFSAVTAHGQAVLMAPPGAGKTTRVPLALLPVISGKIIMLEPRRLATRSAAERMADTLGEPVGQTVGYRMRGAHKSNKNTRIEVVTEGILTRMLQNDPELTGIGAVIFDEFHERSLAADLGLALICEVRSALREDLALIVMSATLDATPVAELLGGAPIVRSEGRAFPVETRWLDTPVKKTQRFEQAIADLIIDAVTKESGSALAFLPGEGEIRRVEQALAGRVPKDCAIRPLYGAMKFDAQRAAIAPCATGRKIVLATSIAETSLTIEDVRIVVDGGKARRARFDAASGMSRLVTERASKAECEQRKGRAGRVAEGVCFRLWTKGEEGALPQFAPAEIEAADLSGLALELALWGASEEDLNFLTPPPQGQLAEARNLLRGLGALDSMGRITDHGRKISDMPVHPRLAHMLQISGENGANLAAILNERDPMRGAGVDLSLRIKALSKPDNRADRGAIERIKTEAKRLRKGLPQGAQMSLGELAAQAYPDRIGMRRKGDQARYILSGGKGAVMDDGDALAGEALIVVTDTDGAARDAKIRQAVRITQSELRGLYDDQIAWHDICHWDKRSRRVATYNREMFGALVLDERPWHDAPDDAIAKAALDGLRQIGLPWTDAAKRFAARVALMSDDYPDMTEPALMAHLEDWLLPYLRGAKTESALRGLDITEALRNMLDWSQMQRLDHAVPATFKSPMGRNLAIDYSGEHPQVTARIQEMFGTTVHPTVGPHHVPLKVTLTSPAHRPLQVTMDIPNFWKTSYADVRKDMRGQYPRHPWPEDPTVADPTLRAKRRGT</sequence>
<reference evidence="8 9" key="1">
    <citation type="submission" date="2018-11" db="EMBL/GenBank/DDBJ databases">
        <title>Genomic Encyclopedia of Type Strains, Phase IV (KMG-IV): sequencing the most valuable type-strain genomes for metagenomic binning, comparative biology and taxonomic classification.</title>
        <authorList>
            <person name="Goeker M."/>
        </authorList>
    </citation>
    <scope>NUCLEOTIDE SEQUENCE [LARGE SCALE GENOMIC DNA]</scope>
    <source>
        <strain evidence="8 9">DSM 104731</strain>
    </source>
</reference>
<dbReference type="InterPro" id="IPR027417">
    <property type="entry name" value="P-loop_NTPase"/>
</dbReference>
<dbReference type="Pfam" id="PF08482">
    <property type="entry name" value="HrpB_C"/>
    <property type="match status" value="1"/>
</dbReference>
<name>A0A3N4UGJ3_9RHOB</name>
<dbReference type="InterPro" id="IPR049614">
    <property type="entry name" value="HrpB_DEXH"/>
</dbReference>
<keyword evidence="9" id="KW-1185">Reference proteome</keyword>
<keyword evidence="4" id="KW-0067">ATP-binding</keyword>
<dbReference type="PIRSF" id="PIRSF005496">
    <property type="entry name" value="ATP_hel_hrpB"/>
    <property type="match status" value="1"/>
</dbReference>
<dbReference type="EMBL" id="RKQK01000003">
    <property type="protein sequence ID" value="RPE66361.1"/>
    <property type="molecule type" value="Genomic_DNA"/>
</dbReference>
<dbReference type="InterPro" id="IPR007502">
    <property type="entry name" value="Helicase-assoc_dom"/>
</dbReference>
<dbReference type="InterPro" id="IPR048333">
    <property type="entry name" value="HA2_WH"/>
</dbReference>
<evidence type="ECO:0000313" key="8">
    <source>
        <dbReference type="EMBL" id="RPE66361.1"/>
    </source>
</evidence>
<keyword evidence="1" id="KW-0547">Nucleotide-binding</keyword>
<keyword evidence="2" id="KW-0378">Hydrolase</keyword>
<dbReference type="RefSeq" id="WP_123793118.1">
    <property type="nucleotide sequence ID" value="NZ_RKQK01000003.1"/>
</dbReference>
<evidence type="ECO:0000259" key="6">
    <source>
        <dbReference type="PROSITE" id="PS51192"/>
    </source>
</evidence>
<organism evidence="8 9">
    <name type="scientific">Pacificibacter maritimus</name>
    <dbReference type="NCBI Taxonomy" id="762213"/>
    <lineage>
        <taxon>Bacteria</taxon>
        <taxon>Pseudomonadati</taxon>
        <taxon>Pseudomonadota</taxon>
        <taxon>Alphaproteobacteria</taxon>
        <taxon>Rhodobacterales</taxon>
        <taxon>Roseobacteraceae</taxon>
        <taxon>Pacificibacter</taxon>
    </lineage>
</organism>
<comment type="caution">
    <text evidence="8">The sequence shown here is derived from an EMBL/GenBank/DDBJ whole genome shotgun (WGS) entry which is preliminary data.</text>
</comment>
<dbReference type="GO" id="GO:0004386">
    <property type="term" value="F:helicase activity"/>
    <property type="evidence" value="ECO:0007669"/>
    <property type="project" value="UniProtKB-KW"/>
</dbReference>
<dbReference type="PROSITE" id="PS51192">
    <property type="entry name" value="HELICASE_ATP_BIND_1"/>
    <property type="match status" value="1"/>
</dbReference>
<evidence type="ECO:0000256" key="2">
    <source>
        <dbReference type="ARBA" id="ARBA00022801"/>
    </source>
</evidence>
<gene>
    <name evidence="8" type="ORF">EDD53_2063</name>
</gene>
<dbReference type="Pfam" id="PF04408">
    <property type="entry name" value="WHD_HA2"/>
    <property type="match status" value="1"/>
</dbReference>
<feature type="domain" description="Helicase C-terminal" evidence="7">
    <location>
        <begin position="205"/>
        <end position="373"/>
    </location>
</feature>
<dbReference type="InterPro" id="IPR011545">
    <property type="entry name" value="DEAD/DEAH_box_helicase_dom"/>
</dbReference>
<feature type="region of interest" description="Disordered" evidence="5">
    <location>
        <begin position="785"/>
        <end position="809"/>
    </location>
</feature>
<accession>A0A3N4UGJ3</accession>
<dbReference type="InterPro" id="IPR010225">
    <property type="entry name" value="HrpB"/>
</dbReference>
<keyword evidence="3 8" id="KW-0347">Helicase</keyword>
<dbReference type="OrthoDB" id="9805617at2"/>
<dbReference type="SMART" id="SM00847">
    <property type="entry name" value="HA2"/>
    <property type="match status" value="1"/>
</dbReference>
<dbReference type="PANTHER" id="PTHR43519">
    <property type="entry name" value="ATP-DEPENDENT RNA HELICASE HRPB"/>
    <property type="match status" value="1"/>
</dbReference>
<evidence type="ECO:0000256" key="3">
    <source>
        <dbReference type="ARBA" id="ARBA00022806"/>
    </source>
</evidence>
<dbReference type="GO" id="GO:0005524">
    <property type="term" value="F:ATP binding"/>
    <property type="evidence" value="ECO:0007669"/>
    <property type="project" value="UniProtKB-KW"/>
</dbReference>
<dbReference type="PANTHER" id="PTHR43519:SF1">
    <property type="entry name" value="ATP-DEPENDENT RNA HELICASE HRPB"/>
    <property type="match status" value="1"/>
</dbReference>
<evidence type="ECO:0000259" key="7">
    <source>
        <dbReference type="PROSITE" id="PS51194"/>
    </source>
</evidence>
<protein>
    <submittedName>
        <fullName evidence="8">ATP-dependent helicase HrpB</fullName>
    </submittedName>
</protein>
<dbReference type="SUPFAM" id="SSF52540">
    <property type="entry name" value="P-loop containing nucleoside triphosphate hydrolases"/>
    <property type="match status" value="1"/>
</dbReference>
<dbReference type="InterPro" id="IPR001650">
    <property type="entry name" value="Helicase_C-like"/>
</dbReference>
<evidence type="ECO:0000256" key="1">
    <source>
        <dbReference type="ARBA" id="ARBA00022741"/>
    </source>
</evidence>
<evidence type="ECO:0000256" key="5">
    <source>
        <dbReference type="SAM" id="MobiDB-lite"/>
    </source>
</evidence>
<evidence type="ECO:0000313" key="9">
    <source>
        <dbReference type="Proteomes" id="UP000269689"/>
    </source>
</evidence>
<dbReference type="Pfam" id="PF00271">
    <property type="entry name" value="Helicase_C"/>
    <property type="match status" value="1"/>
</dbReference>
<dbReference type="Gene3D" id="1.20.120.1080">
    <property type="match status" value="1"/>
</dbReference>
<dbReference type="CDD" id="cd18791">
    <property type="entry name" value="SF2_C_RHA"/>
    <property type="match status" value="1"/>
</dbReference>
<dbReference type="Proteomes" id="UP000269689">
    <property type="component" value="Unassembled WGS sequence"/>
</dbReference>
<dbReference type="Pfam" id="PF00270">
    <property type="entry name" value="DEAD"/>
    <property type="match status" value="1"/>
</dbReference>
<dbReference type="Gene3D" id="3.40.50.300">
    <property type="entry name" value="P-loop containing nucleotide triphosphate hydrolases"/>
    <property type="match status" value="2"/>
</dbReference>
<proteinExistence type="predicted"/>
<evidence type="ECO:0000256" key="4">
    <source>
        <dbReference type="ARBA" id="ARBA00022840"/>
    </source>
</evidence>
<dbReference type="GO" id="GO:0003676">
    <property type="term" value="F:nucleic acid binding"/>
    <property type="evidence" value="ECO:0007669"/>
    <property type="project" value="InterPro"/>
</dbReference>
<dbReference type="SMART" id="SM00490">
    <property type="entry name" value="HELICc"/>
    <property type="match status" value="1"/>
</dbReference>
<dbReference type="GO" id="GO:0016787">
    <property type="term" value="F:hydrolase activity"/>
    <property type="evidence" value="ECO:0007669"/>
    <property type="project" value="UniProtKB-KW"/>
</dbReference>
<dbReference type="InterPro" id="IPR014001">
    <property type="entry name" value="Helicase_ATP-bd"/>
</dbReference>
<dbReference type="InterPro" id="IPR013689">
    <property type="entry name" value="RNA_helicase_ATP-dep_HrpB_C"/>
</dbReference>
<dbReference type="CDD" id="cd17990">
    <property type="entry name" value="DEXHc_HrpB"/>
    <property type="match status" value="1"/>
</dbReference>